<dbReference type="SUPFAM" id="SSF48403">
    <property type="entry name" value="Ankyrin repeat"/>
    <property type="match status" value="1"/>
</dbReference>
<dbReference type="InterPro" id="IPR053139">
    <property type="entry name" value="Surface_bspA-like"/>
</dbReference>
<proteinExistence type="predicted"/>
<evidence type="ECO:0000313" key="2">
    <source>
        <dbReference type="Proteomes" id="UP001470230"/>
    </source>
</evidence>
<dbReference type="EMBL" id="JAPFFF010000008">
    <property type="protein sequence ID" value="KAK8883551.1"/>
    <property type="molecule type" value="Genomic_DNA"/>
</dbReference>
<dbReference type="PANTHER" id="PTHR45661:SF3">
    <property type="entry name" value="IG-LIKE DOMAIN-CONTAINING PROTEIN"/>
    <property type="match status" value="1"/>
</dbReference>
<gene>
    <name evidence="1" type="ORF">M9Y10_042645</name>
</gene>
<dbReference type="Proteomes" id="UP001470230">
    <property type="component" value="Unassembled WGS sequence"/>
</dbReference>
<dbReference type="PANTHER" id="PTHR45661">
    <property type="entry name" value="SURFACE ANTIGEN"/>
    <property type="match status" value="1"/>
</dbReference>
<keyword evidence="2" id="KW-1185">Reference proteome</keyword>
<accession>A0ABR2JYK1</accession>
<name>A0ABR2JYK1_9EUKA</name>
<sequence>MCAEFFQQIKEVDELLQIFFEKNDVDNDIFNQIQTIVQPNFLESQSKIKIFGLLLSFITNYHRTGNNFCQKAQMIYDIISEPLKTFFDYHQIRHILLYRGSSLDFLFSTNQIGLNKDKEEDSKICLLIREDLLDDFIVYMNSTNIDINKTIKVERGNVFLRNKTVSLIQYAIYYGATQIFNYLKLNGAKIYNAWMHAVYSNSADMIHLLEQNGIKLNNHEIEDYIEASITAHNSKIAIYLINNYSNHKVEDYYMFSFQCYNFDFFLEEDFDLSVMFLFLFEYDYFDLISPLIKEKDFNPLKRVKRGKHHVTPLKVAYNGGKKEIFDELYKMIKIPPNATSIEHDAFLDCIHLKEITIPPSVVSIEDRSFFGCSLVSVKIPASVTSIGEKAFGRCKLLEEVVFEEPSSLAKIGNFAFYDCSSLKRITIPGNAKVSPNAFNGCNLH</sequence>
<dbReference type="SUPFAM" id="SSF52058">
    <property type="entry name" value="L domain-like"/>
    <property type="match status" value="1"/>
</dbReference>
<organism evidence="1 2">
    <name type="scientific">Tritrichomonas musculus</name>
    <dbReference type="NCBI Taxonomy" id="1915356"/>
    <lineage>
        <taxon>Eukaryota</taxon>
        <taxon>Metamonada</taxon>
        <taxon>Parabasalia</taxon>
        <taxon>Tritrichomonadida</taxon>
        <taxon>Tritrichomonadidae</taxon>
        <taxon>Tritrichomonas</taxon>
    </lineage>
</organism>
<comment type="caution">
    <text evidence="1">The sequence shown here is derived from an EMBL/GenBank/DDBJ whole genome shotgun (WGS) entry which is preliminary data.</text>
</comment>
<dbReference type="Pfam" id="PF13306">
    <property type="entry name" value="LRR_5"/>
    <property type="match status" value="1"/>
</dbReference>
<reference evidence="1 2" key="1">
    <citation type="submission" date="2024-04" db="EMBL/GenBank/DDBJ databases">
        <title>Tritrichomonas musculus Genome.</title>
        <authorList>
            <person name="Alves-Ferreira E."/>
            <person name="Grigg M."/>
            <person name="Lorenzi H."/>
            <person name="Galac M."/>
        </authorList>
    </citation>
    <scope>NUCLEOTIDE SEQUENCE [LARGE SCALE GENOMIC DNA]</scope>
    <source>
        <strain evidence="1 2">EAF2021</strain>
    </source>
</reference>
<protein>
    <submittedName>
        <fullName evidence="1">Uncharacterized protein</fullName>
    </submittedName>
</protein>
<dbReference type="InterPro" id="IPR036770">
    <property type="entry name" value="Ankyrin_rpt-contain_sf"/>
</dbReference>
<dbReference type="Gene3D" id="3.80.10.10">
    <property type="entry name" value="Ribonuclease Inhibitor"/>
    <property type="match status" value="1"/>
</dbReference>
<evidence type="ECO:0000313" key="1">
    <source>
        <dbReference type="EMBL" id="KAK8883551.1"/>
    </source>
</evidence>
<dbReference type="InterPro" id="IPR032675">
    <property type="entry name" value="LRR_dom_sf"/>
</dbReference>
<dbReference type="InterPro" id="IPR026906">
    <property type="entry name" value="LRR_5"/>
</dbReference>